<dbReference type="GeneID" id="8237371"/>
<reference evidence="3" key="1">
    <citation type="submission" date="2007-04" db="EMBL/GenBank/DDBJ databases">
        <title>Annotation of Pediculus humanus corporis strain USDA.</title>
        <authorList>
            <person name="Kirkness E."/>
            <person name="Hannick L."/>
            <person name="Hass B."/>
            <person name="Bruggner R."/>
            <person name="Lawson D."/>
            <person name="Bidwell S."/>
            <person name="Joardar V."/>
            <person name="Caler E."/>
            <person name="Walenz B."/>
            <person name="Inman J."/>
            <person name="Schobel S."/>
            <person name="Galinsky K."/>
            <person name="Amedeo P."/>
            <person name="Strausberg R."/>
        </authorList>
    </citation>
    <scope>NUCLEOTIDE SEQUENCE</scope>
    <source>
        <strain evidence="3">USDA</strain>
    </source>
</reference>
<dbReference type="eggNOG" id="KOG2408">
    <property type="taxonomic scope" value="Eukaryota"/>
</dbReference>
<evidence type="ECO:0008006" key="6">
    <source>
        <dbReference type="Google" id="ProtNLM"/>
    </source>
</evidence>
<dbReference type="PROSITE" id="PS50292">
    <property type="entry name" value="PEROXIDASE_3"/>
    <property type="match status" value="2"/>
</dbReference>
<gene>
    <name evidence="4" type="primary">8237371</name>
    <name evidence="3" type="ORF">Phum_PHUM209460</name>
</gene>
<reference evidence="3" key="2">
    <citation type="submission" date="2007-04" db="EMBL/GenBank/DDBJ databases">
        <title>The genome of the human body louse.</title>
        <authorList>
            <consortium name="The Human Body Louse Genome Consortium"/>
            <person name="Kirkness E."/>
            <person name="Walenz B."/>
            <person name="Hass B."/>
            <person name="Bruggner R."/>
            <person name="Strausberg R."/>
        </authorList>
    </citation>
    <scope>NUCLEOTIDE SEQUENCE</scope>
    <source>
        <strain evidence="3">USDA</strain>
    </source>
</reference>
<protein>
    <recommendedName>
        <fullName evidence="6">Peroxidase</fullName>
    </recommendedName>
</protein>
<dbReference type="EMBL" id="DS235170">
    <property type="protein sequence ID" value="EEB12828.1"/>
    <property type="molecule type" value="Genomic_DNA"/>
</dbReference>
<dbReference type="InParanoid" id="E0VHH2"/>
<dbReference type="SUPFAM" id="SSF48113">
    <property type="entry name" value="Heme-dependent peroxidases"/>
    <property type="match status" value="2"/>
</dbReference>
<dbReference type="VEuPathDB" id="VectorBase:PHUM209460"/>
<dbReference type="RefSeq" id="XP_002425566.1">
    <property type="nucleotide sequence ID" value="XM_002425521.1"/>
</dbReference>
<dbReference type="InterPro" id="IPR019791">
    <property type="entry name" value="Haem_peroxidase_animal"/>
</dbReference>
<dbReference type="Proteomes" id="UP000009046">
    <property type="component" value="Unassembled WGS sequence"/>
</dbReference>
<dbReference type="Pfam" id="PF03098">
    <property type="entry name" value="An_peroxidase"/>
    <property type="match status" value="4"/>
</dbReference>
<dbReference type="InterPro" id="IPR037120">
    <property type="entry name" value="Haem_peroxidase_sf_animal"/>
</dbReference>
<sequence length="1374" mass="155748">MFIKSHPDYARKSIHGDYSLWVENALRVEKGLPSGLCPESPGICPPVKYRDYRGYCNNVRYPEAGSKGTAFLRLMTSSYKDGVTIPKRSTDTHYLPSEEEIITIIKTKKYHQYVNPMIGMWSELIKNDISLTSNPSIIDCCGRDSQHPECFPITLNEKCQSYSRSLPVLENCTFKQREQMNLATSYIDGSDLYGTKDDDNSNIRSYKNGQVIIKNCQRCNGDGALSSLYTALLNHHNNVALELSKLNPHWSDTIIYQETKKIVVAEIQHVTYNEFLPVILGDEAVEIKDLKLVQQGFYDGYSSQYKGNTINEVATSIFPIFRTMYSDDWAKAFNGSKLPTTNVISKILSLPAMLPSIRAYDLHKSRDHGITDYLTAKKFCTQNINNNAPSSQIENQIDALKIIYKYPSDVDLSVGGLLETPLPGALVGPTFSCLLSRQFINLRKSDRFWYENDLPPTSFTKDQLESLKKMTLSGIFCSGLPSLDYVQSNSFLQKDSYLNSEIACSLQPKLELGPWKSEKKTNIPRDVLMDVVRKAETDVNSRQKKEYLMWTMKGGADPKSPVGMAAAFNKATKEALNMANVSLLYEFTTEELFQSLENTRKKRQLIDHNDNYLRYLPSMGFEPPGNFVDNFEDIDLTGILPPPKEFEPECPNRDGSEICDETTPFRTHSGYCNNLKNPNLGKSLATFARLLPAMYENGVSKPKTIGVKGDPLPSPRLISTMIHADISNLHNRYSLMLMQFSQFLDHDITFTPVHKGFFTSIPDCRSCDSAYTVHPECMPIPIPPGDPHYPQINQTSGAPMCIAFMRSLPGQRYLGPREQINQNSAFLDAAHIYGEHHCQGRELRSGFGGKMNVTRHPSVGKDLLPQSPIHPECRSPSGYCFIAGDGRASEQPGLTAIHTVFMREHNRIAEGLQKVNPHWDDNLLYEHARRIISATWQHITYNEYLPRLLGWNAVNLYGLKLRPRGYYKGYSDTCNPNALNEFATAAFRLGHSLLRPHLPRMNPAYKLMDPPILLRNGFFNPDMMYQPNMVDEIIRGLITSAVETLDQFITGEITNHLFEDKRIPFSGIDLAALNIQRGKDHAIRGYNDYRAICNLKKAQTFEDLAREIPHEVIVRLKAIYTHVDDIDLFPGGMSERPVQGGIVGPTFACIIGIQFRQLRKCDRFWYETDNPVTKFTEQQLAEIRKITLSKVLCENMEHPEDIQRASLDQPSNFLNPKVPCHSIPDIDLNAWRDVVDECTINGRKVPMNGITVSTPCTSCKCTPHGAQCASLRIPDCNQLVRDWSKEAILLDDVCTTQCGFLLHDDSLLPRELNPPPIPDTVYLTNTLNLNQRPVRGRRLLPFDLIPPPQRTSRPVRRNRYQIYPDYKIPQFFGR</sequence>
<dbReference type="PANTHER" id="PTHR11475">
    <property type="entry name" value="OXIDASE/PEROXIDASE"/>
    <property type="match status" value="1"/>
</dbReference>
<name>E0VHH2_PEDHC</name>
<keyword evidence="2" id="KW-0408">Iron</keyword>
<dbReference type="GO" id="GO:0046872">
    <property type="term" value="F:metal ion binding"/>
    <property type="evidence" value="ECO:0007669"/>
    <property type="project" value="UniProtKB-KW"/>
</dbReference>
<feature type="binding site" description="axial binding residue" evidence="2">
    <location>
        <position position="991"/>
    </location>
    <ligand>
        <name>heme b</name>
        <dbReference type="ChEBI" id="CHEBI:60344"/>
    </ligand>
    <ligandPart>
        <name>Fe</name>
        <dbReference type="ChEBI" id="CHEBI:18248"/>
    </ligandPart>
</feature>
<keyword evidence="5" id="KW-1185">Reference proteome</keyword>
<organism>
    <name type="scientific">Pediculus humanus subsp. corporis</name>
    <name type="common">Body louse</name>
    <dbReference type="NCBI Taxonomy" id="121224"/>
    <lineage>
        <taxon>Eukaryota</taxon>
        <taxon>Metazoa</taxon>
        <taxon>Ecdysozoa</taxon>
        <taxon>Arthropoda</taxon>
        <taxon>Hexapoda</taxon>
        <taxon>Insecta</taxon>
        <taxon>Pterygota</taxon>
        <taxon>Neoptera</taxon>
        <taxon>Paraneoptera</taxon>
        <taxon>Psocodea</taxon>
        <taxon>Troctomorpha</taxon>
        <taxon>Phthiraptera</taxon>
        <taxon>Anoplura</taxon>
        <taxon>Pediculidae</taxon>
        <taxon>Pediculus</taxon>
    </lineage>
</organism>
<evidence type="ECO:0000313" key="5">
    <source>
        <dbReference type="Proteomes" id="UP000009046"/>
    </source>
</evidence>
<dbReference type="FunFam" id="1.10.640.10:FF:000006">
    <property type="entry name" value="Double oxidase: two peroxidase domains"/>
    <property type="match status" value="1"/>
</dbReference>
<keyword evidence="2" id="KW-0349">Heme</keyword>
<accession>E0VHH2</accession>
<keyword evidence="1" id="KW-0560">Oxidoreductase</keyword>
<dbReference type="OMA" id="CISTHEE"/>
<dbReference type="GO" id="GO:0020037">
    <property type="term" value="F:heme binding"/>
    <property type="evidence" value="ECO:0007669"/>
    <property type="project" value="InterPro"/>
</dbReference>
<evidence type="ECO:0000313" key="4">
    <source>
        <dbReference type="EnsemblMetazoa" id="PHUM209460-PA"/>
    </source>
</evidence>
<dbReference type="PRINTS" id="PR00457">
    <property type="entry name" value="ANPEROXIDASE"/>
</dbReference>
<dbReference type="Gene3D" id="1.10.640.10">
    <property type="entry name" value="Haem peroxidase domain superfamily, animal type"/>
    <property type="match status" value="3"/>
</dbReference>
<dbReference type="PANTHER" id="PTHR11475:SF134">
    <property type="entry name" value="LD42267P"/>
    <property type="match status" value="1"/>
</dbReference>
<dbReference type="KEGG" id="phu:Phum_PHUM209460"/>
<dbReference type="CDD" id="cd09823">
    <property type="entry name" value="peroxinectin_like"/>
    <property type="match status" value="1"/>
</dbReference>
<proteinExistence type="predicted"/>
<keyword evidence="2" id="KW-0479">Metal-binding</keyword>
<dbReference type="FunCoup" id="E0VHH2">
    <property type="interactions" value="12"/>
</dbReference>
<dbReference type="GO" id="GO:0004601">
    <property type="term" value="F:peroxidase activity"/>
    <property type="evidence" value="ECO:0007669"/>
    <property type="project" value="UniProtKB-KW"/>
</dbReference>
<evidence type="ECO:0000256" key="1">
    <source>
        <dbReference type="ARBA" id="ARBA00022559"/>
    </source>
</evidence>
<dbReference type="CTD" id="8237371"/>
<dbReference type="EnsemblMetazoa" id="PHUM209460-RA">
    <property type="protein sequence ID" value="PHUM209460-PA"/>
    <property type="gene ID" value="PHUM209460"/>
</dbReference>
<evidence type="ECO:0000313" key="3">
    <source>
        <dbReference type="EMBL" id="EEB12828.1"/>
    </source>
</evidence>
<dbReference type="EMBL" id="AAZO01002418">
    <property type="status" value="NOT_ANNOTATED_CDS"/>
    <property type="molecule type" value="Genomic_DNA"/>
</dbReference>
<dbReference type="OrthoDB" id="823504at2759"/>
<keyword evidence="1" id="KW-0575">Peroxidase</keyword>
<dbReference type="HOGENOM" id="CLU_005243_0_0_1"/>
<dbReference type="GO" id="GO:0006979">
    <property type="term" value="P:response to oxidative stress"/>
    <property type="evidence" value="ECO:0007669"/>
    <property type="project" value="InterPro"/>
</dbReference>
<evidence type="ECO:0000256" key="2">
    <source>
        <dbReference type="PIRSR" id="PIRSR619791-2"/>
    </source>
</evidence>
<dbReference type="InterPro" id="IPR010255">
    <property type="entry name" value="Haem_peroxidase_sf"/>
</dbReference>
<reference evidence="4" key="3">
    <citation type="submission" date="2021-02" db="UniProtKB">
        <authorList>
            <consortium name="EnsemblMetazoa"/>
        </authorList>
    </citation>
    <scope>IDENTIFICATION</scope>
    <source>
        <strain evidence="4">USDA</strain>
    </source>
</reference>